<comment type="caution">
    <text evidence="6">The sequence shown here is derived from an EMBL/GenBank/DDBJ whole genome shotgun (WGS) entry which is preliminary data.</text>
</comment>
<comment type="subcellular location">
    <subcellularLocation>
        <location evidence="1">Fimbrium</location>
    </subcellularLocation>
</comment>
<dbReference type="AlphaFoldDB" id="A0A0F5JKK4"/>
<dbReference type="HOGENOM" id="CLU_540439_0_0_10"/>
<evidence type="ECO:0000259" key="5">
    <source>
        <dbReference type="Pfam" id="PF06321"/>
    </source>
</evidence>
<dbReference type="PATRIC" id="fig|927665.4.peg.1080"/>
<keyword evidence="4" id="KW-0281">Fimbrium</keyword>
<evidence type="ECO:0000313" key="6">
    <source>
        <dbReference type="EMBL" id="KKB58234.1"/>
    </source>
</evidence>
<keyword evidence="3" id="KW-0732">Signal</keyword>
<protein>
    <recommendedName>
        <fullName evidence="5">Major fimbrial subunit protein N-terminal domain-containing protein</fullName>
    </recommendedName>
</protein>
<dbReference type="Proteomes" id="UP000033047">
    <property type="component" value="Unassembled WGS sequence"/>
</dbReference>
<dbReference type="PROSITE" id="PS51257">
    <property type="entry name" value="PROKAR_LIPOPROTEIN"/>
    <property type="match status" value="1"/>
</dbReference>
<reference evidence="6 7" key="1">
    <citation type="submission" date="2013-04" db="EMBL/GenBank/DDBJ databases">
        <title>The Genome Sequence of Parabacteroides goldsteinii DSM 19448.</title>
        <authorList>
            <consortium name="The Broad Institute Genomics Platform"/>
            <person name="Earl A."/>
            <person name="Ward D."/>
            <person name="Feldgarden M."/>
            <person name="Gevers D."/>
            <person name="Martens E."/>
            <person name="Sakamoto M."/>
            <person name="Benno Y."/>
            <person name="Song Y."/>
            <person name="Liu C."/>
            <person name="Lee J."/>
            <person name="Bolanos M."/>
            <person name="Vaisanen M.L."/>
            <person name="Finegold S.M."/>
            <person name="Walker B."/>
            <person name="Young S."/>
            <person name="Zeng Q."/>
            <person name="Gargeya S."/>
            <person name="Fitzgerald M."/>
            <person name="Haas B."/>
            <person name="Abouelleil A."/>
            <person name="Allen A.W."/>
            <person name="Alvarado L."/>
            <person name="Arachchi H.M."/>
            <person name="Berlin A.M."/>
            <person name="Chapman S.B."/>
            <person name="Gainer-Dewar J."/>
            <person name="Goldberg J."/>
            <person name="Griggs A."/>
            <person name="Gujja S."/>
            <person name="Hansen M."/>
            <person name="Howarth C."/>
            <person name="Imamovic A."/>
            <person name="Ireland A."/>
            <person name="Larimer J."/>
            <person name="McCowan C."/>
            <person name="Murphy C."/>
            <person name="Pearson M."/>
            <person name="Poon T.W."/>
            <person name="Priest M."/>
            <person name="Roberts A."/>
            <person name="Saif S."/>
            <person name="Shea T."/>
            <person name="Sisk P."/>
            <person name="Sykes S."/>
            <person name="Wortman J."/>
            <person name="Nusbaum C."/>
            <person name="Birren B."/>
        </authorList>
    </citation>
    <scope>NUCLEOTIDE SEQUENCE [LARGE SCALE GENOMIC DNA]</scope>
    <source>
        <strain evidence="6 7">DSM 19448</strain>
    </source>
</reference>
<dbReference type="Pfam" id="PF06321">
    <property type="entry name" value="P_gingi_FimA"/>
    <property type="match status" value="1"/>
</dbReference>
<evidence type="ECO:0000256" key="3">
    <source>
        <dbReference type="ARBA" id="ARBA00022729"/>
    </source>
</evidence>
<name>A0A0F5JKK4_9BACT</name>
<evidence type="ECO:0000313" key="7">
    <source>
        <dbReference type="Proteomes" id="UP000033047"/>
    </source>
</evidence>
<organism evidence="6 7">
    <name type="scientific">Parabacteroides goldsteinii DSM 19448 = WAL 12034</name>
    <dbReference type="NCBI Taxonomy" id="927665"/>
    <lineage>
        <taxon>Bacteria</taxon>
        <taxon>Pseudomonadati</taxon>
        <taxon>Bacteroidota</taxon>
        <taxon>Bacteroidia</taxon>
        <taxon>Bacteroidales</taxon>
        <taxon>Tannerellaceae</taxon>
        <taxon>Parabacteroides</taxon>
    </lineage>
</organism>
<gene>
    <name evidence="6" type="ORF">HMPREF1535_01055</name>
</gene>
<accession>A0A0F5JKK4</accession>
<comment type="similarity">
    <text evidence="2">Belongs to the bacteroidetes fimbrillin superfamily. FimA/Mfa1 family.</text>
</comment>
<evidence type="ECO:0000256" key="2">
    <source>
        <dbReference type="ARBA" id="ARBA00006011"/>
    </source>
</evidence>
<feature type="domain" description="Major fimbrial subunit protein N-terminal" evidence="5">
    <location>
        <begin position="60"/>
        <end position="211"/>
    </location>
</feature>
<dbReference type="GO" id="GO:0009289">
    <property type="term" value="C:pilus"/>
    <property type="evidence" value="ECO:0007669"/>
    <property type="project" value="UniProtKB-SubCell"/>
</dbReference>
<dbReference type="STRING" id="927665.HMPREF1535_01055"/>
<dbReference type="Gene3D" id="2.60.40.3690">
    <property type="match status" value="1"/>
</dbReference>
<dbReference type="EMBL" id="AQHV01000006">
    <property type="protein sequence ID" value="KKB58234.1"/>
    <property type="molecule type" value="Genomic_DNA"/>
</dbReference>
<dbReference type="InterPro" id="IPR029141">
    <property type="entry name" value="FimA_N"/>
</dbReference>
<proteinExistence type="inferred from homology"/>
<evidence type="ECO:0000256" key="4">
    <source>
        <dbReference type="ARBA" id="ARBA00023263"/>
    </source>
</evidence>
<sequence>MKLKHLFLTALVVGSLASCSKDDDGPNEPVYQKIDTYLTISATSNNGIVMKSVVDEGPDEDGKQLLENEAFINKLTAYVFYNEGEKKLAAKETAWAKNNKSVDRIEDVIVKVDATEAGAISKTSLIVVLLANVDLAEEPASYSDLEKGIISGIDKYSVEGLASTGTTLSYLPMSSKVIEIEANTLAAGTAYDNWITLDNGKTKVINTTQRDKNTDALPILIPNNGSVKDVTSNNDLTVSKIGENAKITLTRYVARVQLEGLDCNFAGNYENATFTVKTVSIANASNSSKLFGEGNFALQNVLGKTDVTGVYNQADAFFRGYPETIDRVDYYLAAGTRKDVLKKEYENGPVIKNGTSVLFKGVENAEEGAPEMARFYVFEFQKFAIGQDSKAEEGDKLGANDTKDIYTTLIITGEWENGAIKGIRNFRIPIKSTDGAEGEGVMRNNVYKVSATLTGEGTDNPDKNMLNACISFSVQVKPWKVIKQTETDIN</sequence>
<evidence type="ECO:0000256" key="1">
    <source>
        <dbReference type="ARBA" id="ARBA00004561"/>
    </source>
</evidence>
<dbReference type="RefSeq" id="WP_046145481.1">
    <property type="nucleotide sequence ID" value="NZ_KQ033912.1"/>
</dbReference>